<dbReference type="Pfam" id="PF01979">
    <property type="entry name" value="Amidohydro_1"/>
    <property type="match status" value="1"/>
</dbReference>
<dbReference type="InterPro" id="IPR032466">
    <property type="entry name" value="Metal_Hydrolase"/>
</dbReference>
<evidence type="ECO:0000256" key="4">
    <source>
        <dbReference type="ARBA" id="ARBA00023277"/>
    </source>
</evidence>
<evidence type="ECO:0000313" key="12">
    <source>
        <dbReference type="Proteomes" id="UP000019494"/>
    </source>
</evidence>
<protein>
    <submittedName>
        <fullName evidence="11">N-acetylglucosamine-6-phosphate deacetylase</fullName>
    </submittedName>
</protein>
<dbReference type="Gene3D" id="2.30.40.10">
    <property type="entry name" value="Urease, subunit C, domain 1"/>
    <property type="match status" value="1"/>
</dbReference>
<evidence type="ECO:0000256" key="5">
    <source>
        <dbReference type="PIRNR" id="PIRNR038994"/>
    </source>
</evidence>
<dbReference type="InterPro" id="IPR003764">
    <property type="entry name" value="GlcNAc_6-P_deAcase"/>
</dbReference>
<feature type="binding site" evidence="7">
    <location>
        <position position="249"/>
    </location>
    <ligand>
        <name>substrate</name>
    </ligand>
</feature>
<dbReference type="SUPFAM" id="SSF51338">
    <property type="entry name" value="Composite domain of metallo-dependent hydrolases"/>
    <property type="match status" value="1"/>
</dbReference>
<organism evidence="11 12">
    <name type="scientific">Intrasporangium chromatireducens Q5-1</name>
    <dbReference type="NCBI Taxonomy" id="584657"/>
    <lineage>
        <taxon>Bacteria</taxon>
        <taxon>Bacillati</taxon>
        <taxon>Actinomycetota</taxon>
        <taxon>Actinomycetes</taxon>
        <taxon>Micrococcales</taxon>
        <taxon>Intrasporangiaceae</taxon>
        <taxon>Intrasporangium</taxon>
    </lineage>
</organism>
<evidence type="ECO:0000256" key="6">
    <source>
        <dbReference type="PIRSR" id="PIRSR038994-1"/>
    </source>
</evidence>
<dbReference type="Proteomes" id="UP000019494">
    <property type="component" value="Unassembled WGS sequence"/>
</dbReference>
<feature type="binding site" evidence="8">
    <location>
        <position position="151"/>
    </location>
    <ligand>
        <name>Zn(2+)</name>
        <dbReference type="ChEBI" id="CHEBI:29105"/>
    </ligand>
</feature>
<dbReference type="InterPro" id="IPR011059">
    <property type="entry name" value="Metal-dep_hydrolase_composite"/>
</dbReference>
<evidence type="ECO:0000256" key="9">
    <source>
        <dbReference type="SAM" id="MobiDB-lite"/>
    </source>
</evidence>
<feature type="region of interest" description="Disordered" evidence="9">
    <location>
        <begin position="33"/>
        <end position="70"/>
    </location>
</feature>
<sequence>MPVPLEGRALVDGAVVDVRIEVDGERVASVTPLGMPLSSLPEGRAESAAPGRAAPTSDVPGPLGGSPLPGSGSGVLVLPGAVDLHCHGGGGTTFLDLDADAAAAAARHHHRRGTTSLLASLVTLGAADLARGVEVLADLADDGLVDGIHLEGPWLAESRCGAHDPTLLRDPDLAEVDRLLRLGRGHIRQVTLAPERTGGIELVRHLTGAGVHAAVGHSSAAYDIVEAAVRAGADLATHLFNGMDPWHHREPGAVPALLRAARAGDVVVELIADGAHLADDTVTTVVDLVGPEQVAFVSDAMGAAGIGDGAYVLGGLPVVVTDGVARLVTQDGTAGSIAGGTSHAMDVVLRQSRGGVGLERAVQAGCVTPARVLGLADRGAIRAGARADLVLVDDTGVQRVMRAGRWLED</sequence>
<dbReference type="AlphaFoldDB" id="W9GK64"/>
<evidence type="ECO:0000313" key="11">
    <source>
        <dbReference type="EMBL" id="EWT06641.1"/>
    </source>
</evidence>
<proteinExistence type="inferred from homology"/>
<accession>W9GK64</accession>
<feature type="binding site" evidence="7">
    <location>
        <position position="162"/>
    </location>
    <ligand>
        <name>substrate</name>
    </ligand>
</feature>
<dbReference type="OrthoDB" id="9776488at2"/>
<dbReference type="PANTHER" id="PTHR11113:SF14">
    <property type="entry name" value="N-ACETYLGLUCOSAMINE-6-PHOSPHATE DEACETYLASE"/>
    <property type="match status" value="1"/>
</dbReference>
<feature type="binding site" evidence="7">
    <location>
        <position position="276"/>
    </location>
    <ligand>
        <name>substrate</name>
    </ligand>
</feature>
<evidence type="ECO:0000256" key="2">
    <source>
        <dbReference type="ARBA" id="ARBA00022723"/>
    </source>
</evidence>
<reference evidence="12" key="1">
    <citation type="submission" date="2013-08" db="EMBL/GenBank/DDBJ databases">
        <title>Intrasporangium oryzae NRRL B-24470.</title>
        <authorList>
            <person name="Liu H."/>
            <person name="Wang G."/>
        </authorList>
    </citation>
    <scope>NUCLEOTIDE SEQUENCE [LARGE SCALE GENOMIC DNA]</scope>
    <source>
        <strain evidence="12">Q5-1</strain>
    </source>
</reference>
<evidence type="ECO:0000256" key="1">
    <source>
        <dbReference type="ARBA" id="ARBA00010716"/>
    </source>
</evidence>
<dbReference type="RefSeq" id="WP_034715068.1">
    <property type="nucleotide sequence ID" value="NZ_AWQS01000039.1"/>
</dbReference>
<dbReference type="GO" id="GO:0008448">
    <property type="term" value="F:N-acetylglucosamine-6-phosphate deacetylase activity"/>
    <property type="evidence" value="ECO:0007669"/>
    <property type="project" value="InterPro"/>
</dbReference>
<evidence type="ECO:0000256" key="8">
    <source>
        <dbReference type="PIRSR" id="PIRSR038994-3"/>
    </source>
</evidence>
<feature type="active site" description="Proton donor/acceptor" evidence="6">
    <location>
        <position position="299"/>
    </location>
</feature>
<evidence type="ECO:0000256" key="3">
    <source>
        <dbReference type="ARBA" id="ARBA00022801"/>
    </source>
</evidence>
<dbReference type="GO" id="GO:0006046">
    <property type="term" value="P:N-acetylglucosamine catabolic process"/>
    <property type="evidence" value="ECO:0007669"/>
    <property type="project" value="TreeGrafter"/>
</dbReference>
<keyword evidence="12" id="KW-1185">Reference proteome</keyword>
<comment type="cofactor">
    <cofactor evidence="8">
        <name>a divalent metal cation</name>
        <dbReference type="ChEBI" id="CHEBI:60240"/>
    </cofactor>
    <text evidence="8">Binds 1 divalent metal cation per subunit.</text>
</comment>
<dbReference type="PATRIC" id="fig|584657.3.peg.1431"/>
<feature type="domain" description="Amidohydrolase-related" evidence="10">
    <location>
        <begin position="76"/>
        <end position="406"/>
    </location>
</feature>
<feature type="binding site" evidence="7">
    <location>
        <begin position="337"/>
        <end position="339"/>
    </location>
    <ligand>
        <name>substrate</name>
    </ligand>
</feature>
<dbReference type="Gene3D" id="3.20.20.140">
    <property type="entry name" value="Metal-dependent hydrolases"/>
    <property type="match status" value="1"/>
</dbReference>
<feature type="binding site" evidence="8">
    <location>
        <position position="217"/>
    </location>
    <ligand>
        <name>Zn(2+)</name>
        <dbReference type="ChEBI" id="CHEBI:29105"/>
    </ligand>
</feature>
<keyword evidence="4 5" id="KW-0119">Carbohydrate metabolism</keyword>
<dbReference type="EMBL" id="AWQS01000039">
    <property type="protein sequence ID" value="EWT06641.1"/>
    <property type="molecule type" value="Genomic_DNA"/>
</dbReference>
<comment type="similarity">
    <text evidence="1 5">Belongs to the metallo-dependent hydrolases superfamily. NagA family.</text>
</comment>
<name>W9GK64_9MICO</name>
<feature type="binding site" evidence="7">
    <location>
        <begin position="241"/>
        <end position="242"/>
    </location>
    <ligand>
        <name>substrate</name>
    </ligand>
</feature>
<feature type="binding site" evidence="8">
    <location>
        <position position="238"/>
    </location>
    <ligand>
        <name>Zn(2+)</name>
        <dbReference type="ChEBI" id="CHEBI:29105"/>
    </ligand>
</feature>
<keyword evidence="2 8" id="KW-0479">Metal-binding</keyword>
<gene>
    <name evidence="11" type="ORF">N864_20085</name>
</gene>
<dbReference type="GO" id="GO:0046872">
    <property type="term" value="F:metal ion binding"/>
    <property type="evidence" value="ECO:0007669"/>
    <property type="project" value="UniProtKB-KW"/>
</dbReference>
<feature type="compositionally biased region" description="Low complexity" evidence="9">
    <location>
        <begin position="59"/>
        <end position="70"/>
    </location>
</feature>
<dbReference type="PANTHER" id="PTHR11113">
    <property type="entry name" value="N-ACETYLGLUCOSAMINE-6-PHOSPHATE DEACETYLASE"/>
    <property type="match status" value="1"/>
</dbReference>
<dbReference type="SUPFAM" id="SSF51556">
    <property type="entry name" value="Metallo-dependent hydrolases"/>
    <property type="match status" value="1"/>
</dbReference>
<dbReference type="PIRSF" id="PIRSF038994">
    <property type="entry name" value="NagA"/>
    <property type="match status" value="1"/>
</dbReference>
<keyword evidence="3 5" id="KW-0378">Hydrolase</keyword>
<evidence type="ECO:0000256" key="7">
    <source>
        <dbReference type="PIRSR" id="PIRSR038994-2"/>
    </source>
</evidence>
<dbReference type="InterPro" id="IPR006680">
    <property type="entry name" value="Amidohydro-rel"/>
</dbReference>
<comment type="caution">
    <text evidence="11">The sequence shown here is derived from an EMBL/GenBank/DDBJ whole genome shotgun (WGS) entry which is preliminary data.</text>
</comment>
<evidence type="ECO:0000259" key="10">
    <source>
        <dbReference type="Pfam" id="PF01979"/>
    </source>
</evidence>